<accession>A0ABU1N3X7</accession>
<keyword evidence="3" id="KW-1185">Reference proteome</keyword>
<evidence type="ECO:0000313" key="3">
    <source>
        <dbReference type="Proteomes" id="UP001262754"/>
    </source>
</evidence>
<evidence type="ECO:0000313" key="2">
    <source>
        <dbReference type="EMBL" id="MDR6533151.1"/>
    </source>
</evidence>
<keyword evidence="1" id="KW-1133">Transmembrane helix</keyword>
<name>A0ABU1N3X7_9CAUL</name>
<dbReference type="Proteomes" id="UP001262754">
    <property type="component" value="Unassembled WGS sequence"/>
</dbReference>
<comment type="caution">
    <text evidence="2">The sequence shown here is derived from an EMBL/GenBank/DDBJ whole genome shotgun (WGS) entry which is preliminary data.</text>
</comment>
<organism evidence="2 3">
    <name type="scientific">Caulobacter rhizosphaerae</name>
    <dbReference type="NCBI Taxonomy" id="2010972"/>
    <lineage>
        <taxon>Bacteria</taxon>
        <taxon>Pseudomonadati</taxon>
        <taxon>Pseudomonadota</taxon>
        <taxon>Alphaproteobacteria</taxon>
        <taxon>Caulobacterales</taxon>
        <taxon>Caulobacteraceae</taxon>
        <taxon>Caulobacter</taxon>
    </lineage>
</organism>
<sequence length="83" mass="8652">MSSDQDGRDPVARLFGALLMAVGGLMMTLCGLCSLVGVIYAVGSGGSDMGFSLLFVLSFGGVPIIVGLGIFWLGRSLRSPKRR</sequence>
<evidence type="ECO:0000256" key="1">
    <source>
        <dbReference type="SAM" id="Phobius"/>
    </source>
</evidence>
<keyword evidence="1" id="KW-0472">Membrane</keyword>
<dbReference type="EMBL" id="JAVDRL010000011">
    <property type="protein sequence ID" value="MDR6533151.1"/>
    <property type="molecule type" value="Genomic_DNA"/>
</dbReference>
<feature type="transmembrane region" description="Helical" evidence="1">
    <location>
        <begin position="49"/>
        <end position="73"/>
    </location>
</feature>
<reference evidence="2 3" key="1">
    <citation type="submission" date="2023-07" db="EMBL/GenBank/DDBJ databases">
        <title>Sorghum-associated microbial communities from plants grown in Nebraska, USA.</title>
        <authorList>
            <person name="Schachtman D."/>
        </authorList>
    </citation>
    <scope>NUCLEOTIDE SEQUENCE [LARGE SCALE GENOMIC DNA]</scope>
    <source>
        <strain evidence="2 3">DS2154</strain>
    </source>
</reference>
<gene>
    <name evidence="2" type="ORF">J2800_003912</name>
</gene>
<proteinExistence type="predicted"/>
<protein>
    <submittedName>
        <fullName evidence="2">Uncharacterized protein</fullName>
    </submittedName>
</protein>
<keyword evidence="1" id="KW-0812">Transmembrane</keyword>
<feature type="transmembrane region" description="Helical" evidence="1">
    <location>
        <begin position="12"/>
        <end position="43"/>
    </location>
</feature>
<dbReference type="RefSeq" id="WP_056754233.1">
    <property type="nucleotide sequence ID" value="NZ_BMLD01000009.1"/>
</dbReference>